<protein>
    <recommendedName>
        <fullName evidence="4">GyrI-like small molecule binding domain-containing protein</fullName>
    </recommendedName>
</protein>
<reference evidence="2 3" key="1">
    <citation type="submission" date="2022-08" db="EMBL/GenBank/DDBJ databases">
        <title>Algoriphagus sp. CAU 1643 isolated from mud.</title>
        <authorList>
            <person name="Kim W."/>
        </authorList>
    </citation>
    <scope>NUCLEOTIDE SEQUENCE [LARGE SCALE GENOMIC DNA]</scope>
    <source>
        <strain evidence="2 3">CAU 1643</strain>
    </source>
</reference>
<dbReference type="EMBL" id="JANWGH010000003">
    <property type="protein sequence ID" value="MCS5491879.1"/>
    <property type="molecule type" value="Genomic_DNA"/>
</dbReference>
<accession>A0ABT2G9J4</accession>
<evidence type="ECO:0000313" key="2">
    <source>
        <dbReference type="EMBL" id="MCS5491879.1"/>
    </source>
</evidence>
<dbReference type="Proteomes" id="UP001206788">
    <property type="component" value="Unassembled WGS sequence"/>
</dbReference>
<dbReference type="RefSeq" id="WP_259415482.1">
    <property type="nucleotide sequence ID" value="NZ_JANWGH010000003.1"/>
</dbReference>
<keyword evidence="1" id="KW-0472">Membrane</keyword>
<keyword evidence="3" id="KW-1185">Reference proteome</keyword>
<organism evidence="2 3">
    <name type="scientific">Algoriphagus limi</name>
    <dbReference type="NCBI Taxonomy" id="2975273"/>
    <lineage>
        <taxon>Bacteria</taxon>
        <taxon>Pseudomonadati</taxon>
        <taxon>Bacteroidota</taxon>
        <taxon>Cytophagia</taxon>
        <taxon>Cytophagales</taxon>
        <taxon>Cyclobacteriaceae</taxon>
        <taxon>Algoriphagus</taxon>
    </lineage>
</organism>
<feature type="transmembrane region" description="Helical" evidence="1">
    <location>
        <begin position="6"/>
        <end position="23"/>
    </location>
</feature>
<keyword evidence="1" id="KW-0812">Transmembrane</keyword>
<gene>
    <name evidence="2" type="ORF">NY014_15675</name>
</gene>
<keyword evidence="1" id="KW-1133">Transmembrane helix</keyword>
<comment type="caution">
    <text evidence="2">The sequence shown here is derived from an EMBL/GenBank/DDBJ whole genome shotgun (WGS) entry which is preliminary data.</text>
</comment>
<evidence type="ECO:0000313" key="3">
    <source>
        <dbReference type="Proteomes" id="UP001206788"/>
    </source>
</evidence>
<evidence type="ECO:0000256" key="1">
    <source>
        <dbReference type="SAM" id="Phobius"/>
    </source>
</evidence>
<sequence>MNKSRLIFLLIGLLIFVLVIYISKESLTQPGFERFEGKYEEIGFYRNENNTGPVKRIYAIHVLEEEPNWMKEFGETLPHTKYGKTTVYFFSEKIQDKIALSPTEPSFPEEWSPNLIATFEKSPMGEVRFTYQDHD</sequence>
<proteinExistence type="predicted"/>
<name>A0ABT2G9J4_9BACT</name>
<evidence type="ECO:0008006" key="4">
    <source>
        <dbReference type="Google" id="ProtNLM"/>
    </source>
</evidence>